<dbReference type="PROSITE" id="PS50097">
    <property type="entry name" value="BTB"/>
    <property type="match status" value="1"/>
</dbReference>
<name>A0AA39MVI5_9AGAR</name>
<dbReference type="SMART" id="SM00225">
    <property type="entry name" value="BTB"/>
    <property type="match status" value="1"/>
</dbReference>
<dbReference type="SUPFAM" id="SSF54695">
    <property type="entry name" value="POZ domain"/>
    <property type="match status" value="1"/>
</dbReference>
<accession>A0AA39MVI5</accession>
<sequence>MTSHTQSVLEFNSADADIFLNVEDSSNQKRRFAVHKCILSAASPFFRDMFSLPQPSAAQATELDIPSIDMPESADVLYTLLQYIYPVPNPVPNPIILSLGKLVPVLEAAEKYDILVAVDSLRKQLVSTENLTEDPLRIYAIASRYDLQEEIKVAAKYTLKKNVLDCPLSDDLKHITAYDYHRLLDLHRRHVHATRQAFIQLERVTVQDHKCSVWWWSRYEKAAKLELAQRPSTDVIFSRPFISSCVTWCHDCHASVYLTLPDLERVKEDIDALPFMV</sequence>
<dbReference type="PANTHER" id="PTHR24413">
    <property type="entry name" value="SPECKLE-TYPE POZ PROTEIN"/>
    <property type="match status" value="1"/>
</dbReference>
<dbReference type="Gene3D" id="3.30.710.10">
    <property type="entry name" value="Potassium Channel Kv1.1, Chain A"/>
    <property type="match status" value="1"/>
</dbReference>
<dbReference type="EMBL" id="JAUEPT010000011">
    <property type="protein sequence ID" value="KAK0447753.1"/>
    <property type="molecule type" value="Genomic_DNA"/>
</dbReference>
<dbReference type="CDD" id="cd18186">
    <property type="entry name" value="BTB_POZ_ZBTB_KLHL-like"/>
    <property type="match status" value="1"/>
</dbReference>
<gene>
    <name evidence="2" type="ORF">EV421DRAFT_159234</name>
</gene>
<evidence type="ECO:0000259" key="1">
    <source>
        <dbReference type="PROSITE" id="PS50097"/>
    </source>
</evidence>
<evidence type="ECO:0000313" key="2">
    <source>
        <dbReference type="EMBL" id="KAK0447753.1"/>
    </source>
</evidence>
<dbReference type="AlphaFoldDB" id="A0AA39MVI5"/>
<dbReference type="InterPro" id="IPR011333">
    <property type="entry name" value="SKP1/BTB/POZ_sf"/>
</dbReference>
<keyword evidence="3" id="KW-1185">Reference proteome</keyword>
<organism evidence="2 3">
    <name type="scientific">Armillaria borealis</name>
    <dbReference type="NCBI Taxonomy" id="47425"/>
    <lineage>
        <taxon>Eukaryota</taxon>
        <taxon>Fungi</taxon>
        <taxon>Dikarya</taxon>
        <taxon>Basidiomycota</taxon>
        <taxon>Agaricomycotina</taxon>
        <taxon>Agaricomycetes</taxon>
        <taxon>Agaricomycetidae</taxon>
        <taxon>Agaricales</taxon>
        <taxon>Marasmiineae</taxon>
        <taxon>Physalacriaceae</taxon>
        <taxon>Armillaria</taxon>
    </lineage>
</organism>
<feature type="domain" description="BTB" evidence="1">
    <location>
        <begin position="16"/>
        <end position="93"/>
    </location>
</feature>
<dbReference type="Pfam" id="PF00651">
    <property type="entry name" value="BTB"/>
    <property type="match status" value="1"/>
</dbReference>
<dbReference type="Proteomes" id="UP001175226">
    <property type="component" value="Unassembled WGS sequence"/>
</dbReference>
<comment type="caution">
    <text evidence="2">The sequence shown here is derived from an EMBL/GenBank/DDBJ whole genome shotgun (WGS) entry which is preliminary data.</text>
</comment>
<dbReference type="InterPro" id="IPR000210">
    <property type="entry name" value="BTB/POZ_dom"/>
</dbReference>
<protein>
    <recommendedName>
        <fullName evidence="1">BTB domain-containing protein</fullName>
    </recommendedName>
</protein>
<evidence type="ECO:0000313" key="3">
    <source>
        <dbReference type="Proteomes" id="UP001175226"/>
    </source>
</evidence>
<proteinExistence type="predicted"/>
<reference evidence="2" key="1">
    <citation type="submission" date="2023-06" db="EMBL/GenBank/DDBJ databases">
        <authorList>
            <consortium name="Lawrence Berkeley National Laboratory"/>
            <person name="Ahrendt S."/>
            <person name="Sahu N."/>
            <person name="Indic B."/>
            <person name="Wong-Bajracharya J."/>
            <person name="Merenyi Z."/>
            <person name="Ke H.-M."/>
            <person name="Monk M."/>
            <person name="Kocsube S."/>
            <person name="Drula E."/>
            <person name="Lipzen A."/>
            <person name="Balint B."/>
            <person name="Henrissat B."/>
            <person name="Andreopoulos B."/>
            <person name="Martin F.M."/>
            <person name="Harder C.B."/>
            <person name="Rigling D."/>
            <person name="Ford K.L."/>
            <person name="Foster G.D."/>
            <person name="Pangilinan J."/>
            <person name="Papanicolaou A."/>
            <person name="Barry K."/>
            <person name="LaButti K."/>
            <person name="Viragh M."/>
            <person name="Koriabine M."/>
            <person name="Yan M."/>
            <person name="Riley R."/>
            <person name="Champramary S."/>
            <person name="Plett K.L."/>
            <person name="Tsai I.J."/>
            <person name="Slot J."/>
            <person name="Sipos G."/>
            <person name="Plett J."/>
            <person name="Nagy L.G."/>
            <person name="Grigoriev I.V."/>
        </authorList>
    </citation>
    <scope>NUCLEOTIDE SEQUENCE</scope>
    <source>
        <strain evidence="2">FPL87.14</strain>
    </source>
</reference>